<dbReference type="PANTHER" id="PTHR47017:SF1">
    <property type="entry name" value="ACYL-COA"/>
    <property type="match status" value="1"/>
</dbReference>
<dbReference type="RefSeq" id="WP_246012991.1">
    <property type="nucleotide sequence ID" value="NZ_UWPJ01000012.1"/>
</dbReference>
<evidence type="ECO:0000313" key="2">
    <source>
        <dbReference type="Proteomes" id="UP000277294"/>
    </source>
</evidence>
<reference evidence="1 2" key="1">
    <citation type="submission" date="2018-10" db="EMBL/GenBank/DDBJ databases">
        <authorList>
            <person name="Criscuolo A."/>
        </authorList>
    </citation>
    <scope>NUCLEOTIDE SEQUENCE [LARGE SCALE GENOMIC DNA]</scope>
    <source>
        <strain evidence="1">DnA1</strain>
    </source>
</reference>
<evidence type="ECO:0000313" key="1">
    <source>
        <dbReference type="EMBL" id="VCU69316.1"/>
    </source>
</evidence>
<dbReference type="EMBL" id="UWPJ01000012">
    <property type="protein sequence ID" value="VCU69316.1"/>
    <property type="molecule type" value="Genomic_DNA"/>
</dbReference>
<accession>A0A3P4B170</accession>
<dbReference type="AlphaFoldDB" id="A0A3P4B170"/>
<protein>
    <recommendedName>
        <fullName evidence="3">BioF2-like acetyltransferase domain-containing protein</fullName>
    </recommendedName>
</protein>
<proteinExistence type="predicted"/>
<sequence length="369" mass="41727">MAAERDGPGARPDFMRPYLNRLEPEGLVGHFLACPPEGFTAWVTGDGGPMFSARFDLLTTADESTRRLVRRLPGFRLWRRLLQPRTAFVGTTVSEYALLASGTEPAALAGRLRHEQGTRQPLLIVKDLPQDSPLLSTAENAHAQALAQACREQGFVLVEGQALAYVAVDFASVDDYLARLSHSRRKDIRRKLRARAQLEIERVPVGDPRFFEPAVLAEFYALYENVYAQSEIHFDRLTASFFQRVLQDAASGGVVFVYRHGGRMIGYNLCYECDGNLVDKYVGFLYPEAREHNLYFVSWMVNLEYAIERGLRHYIAGWTDPQIKSYLGAAFTFTRHAVYIRNPLLRAVLARFAGRFESDRAWRDGGARP</sequence>
<dbReference type="SUPFAM" id="SSF55729">
    <property type="entry name" value="Acyl-CoA N-acyltransferases (Nat)"/>
    <property type="match status" value="1"/>
</dbReference>
<dbReference type="Proteomes" id="UP000277294">
    <property type="component" value="Unassembled WGS sequence"/>
</dbReference>
<keyword evidence="2" id="KW-1185">Reference proteome</keyword>
<evidence type="ECO:0008006" key="3">
    <source>
        <dbReference type="Google" id="ProtNLM"/>
    </source>
</evidence>
<dbReference type="InterPro" id="IPR016181">
    <property type="entry name" value="Acyl_CoA_acyltransferase"/>
</dbReference>
<dbReference type="InterPro" id="IPR007434">
    <property type="entry name" value="FemAB-like"/>
</dbReference>
<dbReference type="Gene3D" id="3.40.630.30">
    <property type="match status" value="1"/>
</dbReference>
<gene>
    <name evidence="1" type="ORF">PIGHUM_01377</name>
</gene>
<dbReference type="PANTHER" id="PTHR47017">
    <property type="entry name" value="ACYL-COA"/>
    <property type="match status" value="1"/>
</dbReference>
<dbReference type="Pfam" id="PF04339">
    <property type="entry name" value="FemAB_like"/>
    <property type="match status" value="1"/>
</dbReference>
<name>A0A3P4B170_9BURK</name>
<organism evidence="1 2">
    <name type="scientific">Pigmentiphaga humi</name>
    <dbReference type="NCBI Taxonomy" id="2478468"/>
    <lineage>
        <taxon>Bacteria</taxon>
        <taxon>Pseudomonadati</taxon>
        <taxon>Pseudomonadota</taxon>
        <taxon>Betaproteobacteria</taxon>
        <taxon>Burkholderiales</taxon>
        <taxon>Alcaligenaceae</taxon>
        <taxon>Pigmentiphaga</taxon>
    </lineage>
</organism>